<dbReference type="CDD" id="cd02079">
    <property type="entry name" value="P-type_ATPase_HM"/>
    <property type="match status" value="1"/>
</dbReference>
<dbReference type="SFLD" id="SFLDF00027">
    <property type="entry name" value="p-type_atpase"/>
    <property type="match status" value="1"/>
</dbReference>
<evidence type="ECO:0000256" key="7">
    <source>
        <dbReference type="ARBA" id="ARBA00023136"/>
    </source>
</evidence>
<dbReference type="SUPFAM" id="SSF81653">
    <property type="entry name" value="Calcium ATPase, transduction domain A"/>
    <property type="match status" value="1"/>
</dbReference>
<accession>A0A518B1R2</accession>
<dbReference type="SFLD" id="SFLDG00002">
    <property type="entry name" value="C1.7:_P-type_atpase_like"/>
    <property type="match status" value="1"/>
</dbReference>
<dbReference type="InterPro" id="IPR001757">
    <property type="entry name" value="P_typ_ATPase"/>
</dbReference>
<keyword evidence="4 10" id="KW-0479">Metal-binding</keyword>
<feature type="transmembrane region" description="Helical" evidence="10">
    <location>
        <begin position="695"/>
        <end position="714"/>
    </location>
</feature>
<evidence type="ECO:0000256" key="11">
    <source>
        <dbReference type="SAM" id="MobiDB-lite"/>
    </source>
</evidence>
<dbReference type="InterPro" id="IPR036412">
    <property type="entry name" value="HAD-like_sf"/>
</dbReference>
<proteinExistence type="inferred from homology"/>
<keyword evidence="10" id="KW-0067">ATP-binding</keyword>
<dbReference type="InterPro" id="IPR044492">
    <property type="entry name" value="P_typ_ATPase_HD_dom"/>
</dbReference>
<evidence type="ECO:0000256" key="4">
    <source>
        <dbReference type="ARBA" id="ARBA00022723"/>
    </source>
</evidence>
<dbReference type="RefSeq" id="WP_145257501.1">
    <property type="nucleotide sequence ID" value="NZ_CP036279.1"/>
</dbReference>
<dbReference type="SUPFAM" id="SSF56784">
    <property type="entry name" value="HAD-like"/>
    <property type="match status" value="1"/>
</dbReference>
<dbReference type="PRINTS" id="PR00119">
    <property type="entry name" value="CATATPASE"/>
</dbReference>
<evidence type="ECO:0000256" key="8">
    <source>
        <dbReference type="ARBA" id="ARBA00039097"/>
    </source>
</evidence>
<evidence type="ECO:0000256" key="2">
    <source>
        <dbReference type="ARBA" id="ARBA00006024"/>
    </source>
</evidence>
<comment type="similarity">
    <text evidence="2 10">Belongs to the cation transport ATPase (P-type) (TC 3.A.3) family. Type IB subfamily.</text>
</comment>
<evidence type="ECO:0000256" key="6">
    <source>
        <dbReference type="ARBA" id="ARBA00022989"/>
    </source>
</evidence>
<evidence type="ECO:0000259" key="12">
    <source>
        <dbReference type="Pfam" id="PF00122"/>
    </source>
</evidence>
<feature type="domain" description="P-type ATPase A" evidence="12">
    <location>
        <begin position="251"/>
        <end position="341"/>
    </location>
</feature>
<dbReference type="KEGG" id="knv:Pan216_17730"/>
<evidence type="ECO:0000256" key="3">
    <source>
        <dbReference type="ARBA" id="ARBA00022692"/>
    </source>
</evidence>
<dbReference type="Pfam" id="PF00702">
    <property type="entry name" value="Hydrolase"/>
    <property type="match status" value="1"/>
</dbReference>
<dbReference type="InterPro" id="IPR018303">
    <property type="entry name" value="ATPase_P-typ_P_site"/>
</dbReference>
<dbReference type="EC" id="7.2.2.12" evidence="8"/>
<feature type="compositionally biased region" description="Basic and acidic residues" evidence="11">
    <location>
        <begin position="89"/>
        <end position="100"/>
    </location>
</feature>
<feature type="transmembrane region" description="Helical" evidence="10">
    <location>
        <begin position="149"/>
        <end position="172"/>
    </location>
</feature>
<sequence length="757" mass="79675">MVIPLSIVGEPRIRSAIPGRIRWDVAALRDRPDLARGLAAILAGQEGIQSAEANPRTGRLLVHHGESWTPSALTDLVADALSNGAAHAVPEHGHDHDHENTSCAPSSGCSHDHDHDSDEQLESYVRNLTIGGVVLAGIGIKRLLLGPSVLAGSPVLFAVSALATIVSGYPFIRGALRSASGESGINTDTLVGSATIASILMRENVTALTVIWLLNLGEYLQAITLRRTRRAIRQLLEVEDEEIWLVVGESGQTEIRRPLAEVVPGNTLAVYAGERIPVDGKISAGAGTINESPITGESMPVLKNPGDQVFAGTVLLTGDLKIAVEKVGDETAVGRLIQRVEKAQALKAPIQTIGERFSAKFVPASFILAGVVFVVTGDFSRALTMLLVACPCAAGLATPTAVSAAIGNAAGRGILIKGGTHLEAASRLDTMVFDKTGTLTVGLPGVERVVSLVSDVTAQEVLALAASGELHSQHPLALAVVRHATEQEIVIPPHEECEIIVGRGMKAIGPNNRVLVGNQLLLEQFGVTIPEEAAALYQKHAQAGETMMYIVHQDRLIGLIGVRDKIRPEAADALEGLRREGIGQLLMLTGDGEEAASSVASIVGLTAWRSRLLPEEKYETIERLKEQGHRVAMAGDGINDAPALARADVGIAMGTAGSDVAIEAADIALAADDLRQITTTVRLSRQTIQIIRENYAMALGVNSIGVAIGAFGVINPFIAAALHNLSTLLVVINSARLITYNPSPRKRPNPAETSPGG</sequence>
<dbReference type="Proteomes" id="UP000317093">
    <property type="component" value="Chromosome"/>
</dbReference>
<feature type="transmembrane region" description="Helical" evidence="10">
    <location>
        <begin position="382"/>
        <end position="407"/>
    </location>
</feature>
<dbReference type="GO" id="GO:0046872">
    <property type="term" value="F:metal ion binding"/>
    <property type="evidence" value="ECO:0007669"/>
    <property type="project" value="UniProtKB-KW"/>
</dbReference>
<dbReference type="Gene3D" id="3.40.50.1000">
    <property type="entry name" value="HAD superfamily/HAD-like"/>
    <property type="match status" value="1"/>
</dbReference>
<keyword evidence="6 10" id="KW-1133">Transmembrane helix</keyword>
<reference evidence="13 14" key="1">
    <citation type="submission" date="2019-02" db="EMBL/GenBank/DDBJ databases">
        <title>Deep-cultivation of Planctomycetes and their phenomic and genomic characterization uncovers novel biology.</title>
        <authorList>
            <person name="Wiegand S."/>
            <person name="Jogler M."/>
            <person name="Boedeker C."/>
            <person name="Pinto D."/>
            <person name="Vollmers J."/>
            <person name="Rivas-Marin E."/>
            <person name="Kohn T."/>
            <person name="Peeters S.H."/>
            <person name="Heuer A."/>
            <person name="Rast P."/>
            <person name="Oberbeckmann S."/>
            <person name="Bunk B."/>
            <person name="Jeske O."/>
            <person name="Meyerdierks A."/>
            <person name="Storesund J.E."/>
            <person name="Kallscheuer N."/>
            <person name="Luecker S."/>
            <person name="Lage O.M."/>
            <person name="Pohl T."/>
            <person name="Merkel B.J."/>
            <person name="Hornburger P."/>
            <person name="Mueller R.-W."/>
            <person name="Bruemmer F."/>
            <person name="Labrenz M."/>
            <person name="Spormann A.M."/>
            <person name="Op den Camp H."/>
            <person name="Overmann J."/>
            <person name="Amann R."/>
            <person name="Jetten M.S.M."/>
            <person name="Mascher T."/>
            <person name="Medema M.H."/>
            <person name="Devos D.P."/>
            <person name="Kaster A.-K."/>
            <person name="Ovreas L."/>
            <person name="Rohde M."/>
            <person name="Galperin M.Y."/>
            <person name="Jogler C."/>
        </authorList>
    </citation>
    <scope>NUCLEOTIDE SEQUENCE [LARGE SCALE GENOMIC DNA]</scope>
    <source>
        <strain evidence="13 14">Pan216</strain>
    </source>
</reference>
<dbReference type="PANTHER" id="PTHR48085:SF5">
    <property type="entry name" value="CADMIUM_ZINC-TRANSPORTING ATPASE HMA4-RELATED"/>
    <property type="match status" value="1"/>
</dbReference>
<dbReference type="PANTHER" id="PTHR48085">
    <property type="entry name" value="CADMIUM/ZINC-TRANSPORTING ATPASE HMA2-RELATED"/>
    <property type="match status" value="1"/>
</dbReference>
<dbReference type="SUPFAM" id="SSF81665">
    <property type="entry name" value="Calcium ATPase, transmembrane domain M"/>
    <property type="match status" value="1"/>
</dbReference>
<dbReference type="AlphaFoldDB" id="A0A518B1R2"/>
<dbReference type="InterPro" id="IPR051014">
    <property type="entry name" value="Cation_Transport_ATPase_IB"/>
</dbReference>
<comment type="subcellular location">
    <subcellularLocation>
        <location evidence="10">Cell membrane</location>
    </subcellularLocation>
    <subcellularLocation>
        <location evidence="1">Membrane</location>
    </subcellularLocation>
</comment>
<evidence type="ECO:0000313" key="14">
    <source>
        <dbReference type="Proteomes" id="UP000317093"/>
    </source>
</evidence>
<feature type="region of interest" description="Disordered" evidence="11">
    <location>
        <begin position="87"/>
        <end position="117"/>
    </location>
</feature>
<dbReference type="OrthoDB" id="211392at2"/>
<keyword evidence="3 10" id="KW-0812">Transmembrane</keyword>
<dbReference type="InterPro" id="IPR059000">
    <property type="entry name" value="ATPase_P-type_domA"/>
</dbReference>
<dbReference type="PRINTS" id="PR00120">
    <property type="entry name" value="HATPASE"/>
</dbReference>
<dbReference type="EMBL" id="CP036279">
    <property type="protein sequence ID" value="QDU60920.1"/>
    <property type="molecule type" value="Genomic_DNA"/>
</dbReference>
<feature type="transmembrane region" description="Helical" evidence="10">
    <location>
        <begin position="357"/>
        <end position="376"/>
    </location>
</feature>
<gene>
    <name evidence="13" type="primary">copA_1</name>
    <name evidence="13" type="ORF">Pan216_17730</name>
</gene>
<keyword evidence="14" id="KW-1185">Reference proteome</keyword>
<dbReference type="Pfam" id="PF00122">
    <property type="entry name" value="E1-E2_ATPase"/>
    <property type="match status" value="1"/>
</dbReference>
<keyword evidence="10" id="KW-1003">Cell membrane</keyword>
<organism evidence="13 14">
    <name type="scientific">Kolteria novifilia</name>
    <dbReference type="NCBI Taxonomy" id="2527975"/>
    <lineage>
        <taxon>Bacteria</taxon>
        <taxon>Pseudomonadati</taxon>
        <taxon>Planctomycetota</taxon>
        <taxon>Planctomycetia</taxon>
        <taxon>Kolteriales</taxon>
        <taxon>Kolteriaceae</taxon>
        <taxon>Kolteria</taxon>
    </lineage>
</organism>
<dbReference type="PROSITE" id="PS00154">
    <property type="entry name" value="ATPASE_E1_E2"/>
    <property type="match status" value="1"/>
</dbReference>
<protein>
    <recommendedName>
        <fullName evidence="8">P-type Zn(2+) transporter</fullName>
        <ecNumber evidence="8">7.2.2.12</ecNumber>
    </recommendedName>
</protein>
<dbReference type="Gene3D" id="3.40.1110.10">
    <property type="entry name" value="Calcium-transporting ATPase, cytoplasmic domain N"/>
    <property type="match status" value="1"/>
</dbReference>
<dbReference type="SFLD" id="SFLDS00003">
    <property type="entry name" value="Haloacid_Dehalogenase"/>
    <property type="match status" value="1"/>
</dbReference>
<dbReference type="Gene3D" id="2.70.150.10">
    <property type="entry name" value="Calcium-transporting ATPase, cytoplasmic transduction domain A"/>
    <property type="match status" value="1"/>
</dbReference>
<keyword evidence="10" id="KW-0547">Nucleotide-binding</keyword>
<dbReference type="GO" id="GO:0005524">
    <property type="term" value="F:ATP binding"/>
    <property type="evidence" value="ECO:0007669"/>
    <property type="project" value="UniProtKB-UniRule"/>
</dbReference>
<keyword evidence="5" id="KW-1278">Translocase</keyword>
<comment type="catalytic activity">
    <reaction evidence="9">
        <text>Zn(2+)(in) + ATP + H2O = Zn(2+)(out) + ADP + phosphate + H(+)</text>
        <dbReference type="Rhea" id="RHEA:20621"/>
        <dbReference type="ChEBI" id="CHEBI:15377"/>
        <dbReference type="ChEBI" id="CHEBI:15378"/>
        <dbReference type="ChEBI" id="CHEBI:29105"/>
        <dbReference type="ChEBI" id="CHEBI:30616"/>
        <dbReference type="ChEBI" id="CHEBI:43474"/>
        <dbReference type="ChEBI" id="CHEBI:456216"/>
        <dbReference type="EC" id="7.2.2.12"/>
    </reaction>
</comment>
<dbReference type="InterPro" id="IPR023214">
    <property type="entry name" value="HAD_sf"/>
</dbReference>
<dbReference type="InterPro" id="IPR027256">
    <property type="entry name" value="P-typ_ATPase_IB"/>
</dbReference>
<name>A0A518B1R2_9BACT</name>
<dbReference type="GO" id="GO:0005886">
    <property type="term" value="C:plasma membrane"/>
    <property type="evidence" value="ECO:0007669"/>
    <property type="project" value="UniProtKB-SubCell"/>
</dbReference>
<dbReference type="NCBIfam" id="TIGR01494">
    <property type="entry name" value="ATPase_P-type"/>
    <property type="match status" value="1"/>
</dbReference>
<evidence type="ECO:0000256" key="5">
    <source>
        <dbReference type="ARBA" id="ARBA00022967"/>
    </source>
</evidence>
<dbReference type="NCBIfam" id="TIGR01511">
    <property type="entry name" value="ATPase-IB1_Cu"/>
    <property type="match status" value="1"/>
</dbReference>
<dbReference type="InterPro" id="IPR008250">
    <property type="entry name" value="ATPase_P-typ_transduc_dom_A_sf"/>
</dbReference>
<keyword evidence="7 10" id="KW-0472">Membrane</keyword>
<dbReference type="InterPro" id="IPR023299">
    <property type="entry name" value="ATPase_P-typ_cyto_dom_N"/>
</dbReference>
<dbReference type="NCBIfam" id="TIGR01525">
    <property type="entry name" value="ATPase-IB_hvy"/>
    <property type="match status" value="1"/>
</dbReference>
<evidence type="ECO:0000313" key="13">
    <source>
        <dbReference type="EMBL" id="QDU60920.1"/>
    </source>
</evidence>
<evidence type="ECO:0000256" key="9">
    <source>
        <dbReference type="ARBA" id="ARBA00047308"/>
    </source>
</evidence>
<evidence type="ECO:0000256" key="1">
    <source>
        <dbReference type="ARBA" id="ARBA00004370"/>
    </source>
</evidence>
<evidence type="ECO:0000256" key="10">
    <source>
        <dbReference type="RuleBase" id="RU362081"/>
    </source>
</evidence>
<dbReference type="GO" id="GO:0016463">
    <property type="term" value="F:P-type zinc transporter activity"/>
    <property type="evidence" value="ECO:0007669"/>
    <property type="project" value="UniProtKB-EC"/>
</dbReference>
<dbReference type="InterPro" id="IPR023298">
    <property type="entry name" value="ATPase_P-typ_TM_dom_sf"/>
</dbReference>
<dbReference type="GO" id="GO:0016887">
    <property type="term" value="F:ATP hydrolysis activity"/>
    <property type="evidence" value="ECO:0007669"/>
    <property type="project" value="InterPro"/>
</dbReference>